<keyword evidence="4" id="KW-1185">Reference proteome</keyword>
<organism evidence="3 4">
    <name type="scientific">Propionivibrio dicarboxylicus</name>
    <dbReference type="NCBI Taxonomy" id="83767"/>
    <lineage>
        <taxon>Bacteria</taxon>
        <taxon>Pseudomonadati</taxon>
        <taxon>Pseudomonadota</taxon>
        <taxon>Betaproteobacteria</taxon>
        <taxon>Rhodocyclales</taxon>
        <taxon>Rhodocyclaceae</taxon>
        <taxon>Propionivibrio</taxon>
    </lineage>
</organism>
<dbReference type="EMBL" id="FNCY01000008">
    <property type="protein sequence ID" value="SDH75205.1"/>
    <property type="molecule type" value="Genomic_DNA"/>
</dbReference>
<evidence type="ECO:0000256" key="1">
    <source>
        <dbReference type="ARBA" id="ARBA00006718"/>
    </source>
</evidence>
<dbReference type="InterPro" id="IPR016092">
    <property type="entry name" value="ATAP"/>
</dbReference>
<dbReference type="RefSeq" id="WP_091937614.1">
    <property type="nucleotide sequence ID" value="NZ_FNCY01000008.1"/>
</dbReference>
<comment type="similarity">
    <text evidence="1">Belongs to the HesB/IscA family.</text>
</comment>
<evidence type="ECO:0000259" key="2">
    <source>
        <dbReference type="Pfam" id="PF01521"/>
    </source>
</evidence>
<dbReference type="InterPro" id="IPR000361">
    <property type="entry name" value="ATAP_core_dom"/>
</dbReference>
<dbReference type="GO" id="GO:0005829">
    <property type="term" value="C:cytosol"/>
    <property type="evidence" value="ECO:0007669"/>
    <property type="project" value="TreeGrafter"/>
</dbReference>
<gene>
    <name evidence="3" type="ORF">SAMN05660652_02239</name>
</gene>
<dbReference type="Gene3D" id="2.60.300.12">
    <property type="entry name" value="HesB-like domain"/>
    <property type="match status" value="1"/>
</dbReference>
<accession>A0A1G8EZ81</accession>
<dbReference type="GO" id="GO:0051537">
    <property type="term" value="F:2 iron, 2 sulfur cluster binding"/>
    <property type="evidence" value="ECO:0007669"/>
    <property type="project" value="UniProtKB-ARBA"/>
</dbReference>
<dbReference type="PANTHER" id="PTHR10072">
    <property type="entry name" value="IRON-SULFUR CLUSTER ASSEMBLY PROTEIN"/>
    <property type="match status" value="1"/>
</dbReference>
<evidence type="ECO:0000313" key="4">
    <source>
        <dbReference type="Proteomes" id="UP000198607"/>
    </source>
</evidence>
<dbReference type="PROSITE" id="PS01152">
    <property type="entry name" value="HESB"/>
    <property type="match status" value="1"/>
</dbReference>
<sequence length="107" mass="11935">MAMRLTDRAAEQIRNYLAERGGGVGIRVIVQSSECSGMAYRLEFVDKAEENDFVFDSCGAKIFVDEKSLIWLEGTEIDYLQIGDESGFAFNNPNARNQCGCGESFYV</sequence>
<feature type="domain" description="Core" evidence="2">
    <location>
        <begin position="1"/>
        <end position="103"/>
    </location>
</feature>
<dbReference type="InterPro" id="IPR035903">
    <property type="entry name" value="HesB-like_dom_sf"/>
</dbReference>
<dbReference type="InterPro" id="IPR017870">
    <property type="entry name" value="FeS_cluster_insertion_CS"/>
</dbReference>
<dbReference type="GO" id="GO:0016226">
    <property type="term" value="P:iron-sulfur cluster assembly"/>
    <property type="evidence" value="ECO:0007669"/>
    <property type="project" value="InterPro"/>
</dbReference>
<dbReference type="SUPFAM" id="SSF89360">
    <property type="entry name" value="HesB-like domain"/>
    <property type="match status" value="1"/>
</dbReference>
<dbReference type="AlphaFoldDB" id="A0A1G8EZ81"/>
<dbReference type="Proteomes" id="UP000198607">
    <property type="component" value="Unassembled WGS sequence"/>
</dbReference>
<reference evidence="3 4" key="1">
    <citation type="submission" date="2016-10" db="EMBL/GenBank/DDBJ databases">
        <authorList>
            <person name="de Groot N.N."/>
        </authorList>
    </citation>
    <scope>NUCLEOTIDE SEQUENCE [LARGE SCALE GENOMIC DNA]</scope>
    <source>
        <strain evidence="3 4">DSM 5885</strain>
    </source>
</reference>
<proteinExistence type="inferred from homology"/>
<protein>
    <submittedName>
        <fullName evidence="3">Iron-sulfur cluster assembly protein</fullName>
    </submittedName>
</protein>
<dbReference type="PANTHER" id="PTHR10072:SF41">
    <property type="entry name" value="IRON-SULFUR CLUSTER ASSEMBLY 1 HOMOLOG, MITOCHONDRIAL"/>
    <property type="match status" value="1"/>
</dbReference>
<dbReference type="NCBIfam" id="TIGR00049">
    <property type="entry name" value="iron-sulfur cluster assembly accessory protein"/>
    <property type="match status" value="1"/>
</dbReference>
<name>A0A1G8EZ81_9RHOO</name>
<dbReference type="OrthoDB" id="9801228at2"/>
<dbReference type="STRING" id="83767.SAMN05660652_02239"/>
<evidence type="ECO:0000313" key="3">
    <source>
        <dbReference type="EMBL" id="SDH75205.1"/>
    </source>
</evidence>
<dbReference type="Pfam" id="PF01521">
    <property type="entry name" value="Fe-S_biosyn"/>
    <property type="match status" value="1"/>
</dbReference>
<dbReference type="InterPro" id="IPR050322">
    <property type="entry name" value="Fe-S_cluster_asmbl/transfer"/>
</dbReference>